<dbReference type="EMBL" id="WMBC01000003">
    <property type="protein sequence ID" value="MTD60600.1"/>
    <property type="molecule type" value="Genomic_DNA"/>
</dbReference>
<evidence type="ECO:0000256" key="2">
    <source>
        <dbReference type="SAM" id="MobiDB-lite"/>
    </source>
</evidence>
<gene>
    <name evidence="5" type="ORF">GKZ57_04830</name>
</gene>
<keyword evidence="3" id="KW-0472">Membrane</keyword>
<dbReference type="AlphaFoldDB" id="A0A844GIS0"/>
<feature type="domain" description="Cell envelope-related transcriptional attenuator" evidence="4">
    <location>
        <begin position="269"/>
        <end position="415"/>
    </location>
</feature>
<dbReference type="PANTHER" id="PTHR33392">
    <property type="entry name" value="POLYISOPRENYL-TEICHOIC ACID--PEPTIDOGLYCAN TEICHOIC ACID TRANSFERASE TAGU"/>
    <property type="match status" value="1"/>
</dbReference>
<proteinExistence type="inferred from homology"/>
<dbReference type="Pfam" id="PF03816">
    <property type="entry name" value="LytR_cpsA_psr"/>
    <property type="match status" value="1"/>
</dbReference>
<evidence type="ECO:0000256" key="1">
    <source>
        <dbReference type="ARBA" id="ARBA00006068"/>
    </source>
</evidence>
<evidence type="ECO:0000259" key="4">
    <source>
        <dbReference type="Pfam" id="PF03816"/>
    </source>
</evidence>
<dbReference type="RefSeq" id="WP_154779861.1">
    <property type="nucleotide sequence ID" value="NZ_WMBC01000003.1"/>
</dbReference>
<feature type="region of interest" description="Disordered" evidence="2">
    <location>
        <begin position="218"/>
        <end position="243"/>
    </location>
</feature>
<dbReference type="Proteomes" id="UP000437824">
    <property type="component" value="Unassembled WGS sequence"/>
</dbReference>
<protein>
    <submittedName>
        <fullName evidence="5">LytR family transcriptional regulator</fullName>
    </submittedName>
</protein>
<organism evidence="5 6">
    <name type="scientific">Blautia luti DSM 14534 = JCM 17040</name>
    <dbReference type="NCBI Taxonomy" id="649762"/>
    <lineage>
        <taxon>Bacteria</taxon>
        <taxon>Bacillati</taxon>
        <taxon>Bacillota</taxon>
        <taxon>Clostridia</taxon>
        <taxon>Lachnospirales</taxon>
        <taxon>Lachnospiraceae</taxon>
        <taxon>Blautia</taxon>
    </lineage>
</organism>
<comment type="similarity">
    <text evidence="1">Belongs to the LytR/CpsA/Psr (LCP) family.</text>
</comment>
<keyword evidence="3" id="KW-1133">Transmembrane helix</keyword>
<feature type="transmembrane region" description="Helical" evidence="3">
    <location>
        <begin position="39"/>
        <end position="60"/>
    </location>
</feature>
<sequence>MRVKSKKQDRLPGIIISVIMFVLELAFMVLLFYTKLISVKYIGIIAVVLLIMLLLIYVLVRKIRKNVRFAIGVVLAIIVASVLGIGSFYIYKTVSALGNITGVNKETTEVNVYVKQDDAAQSLSDASSYTFGIMGELDRDNTDSALDQIYNQIGNDIQINEYDGLTSLADSLNNGTCGAIVLNRAYLDVLDEMDNYSSFSSQIRQIASLQVESLVQRKDASAQNSTETSDSSAQSSDQKTANEDGVTDEVYTVYVSGIDTRGAMTSSSRSDVNIILTINARTKQILMISTPRDYFVPLSISNGVPDKLTHAGIYGVNVSMDTLDMLYDININYYFRLNFGGFIKIIDALGGITLNSDYDFDSQNETGYHFNKGENHVNGEQALVFSRERYAFKEGDRQRGRNQMAVIQGVVDKVTQPSFLKNYLSVMDSLDGCFETNIPYDLIASLVRKQLDEGGSWQVLSYSVNGTGDTQKPYSMSAKAYVMVPDQTTVDKAKVLMKKVREGFQLSDADVAR</sequence>
<reference evidence="5 6" key="1">
    <citation type="submission" date="2019-11" db="EMBL/GenBank/DDBJ databases">
        <title>Draft genome sequence of Blautia luti DSM 14534T, isolated from human stool.</title>
        <authorList>
            <person name="Ortiz R."/>
            <person name="Melis-Arcos F."/>
            <person name="Covarrubias P."/>
            <person name="Cardenas J.P."/>
            <person name="Perez-Donoso J."/>
            <person name="Almonacid D."/>
        </authorList>
    </citation>
    <scope>NUCLEOTIDE SEQUENCE [LARGE SCALE GENOMIC DNA]</scope>
    <source>
        <strain evidence="5 6">DSM 14534</strain>
    </source>
</reference>
<feature type="transmembrane region" description="Helical" evidence="3">
    <location>
        <begin position="12"/>
        <end position="33"/>
    </location>
</feature>
<name>A0A844GIS0_9FIRM</name>
<feature type="compositionally biased region" description="Low complexity" evidence="2">
    <location>
        <begin position="225"/>
        <end position="238"/>
    </location>
</feature>
<evidence type="ECO:0000313" key="6">
    <source>
        <dbReference type="Proteomes" id="UP000437824"/>
    </source>
</evidence>
<dbReference type="Gene3D" id="3.40.630.190">
    <property type="entry name" value="LCP protein"/>
    <property type="match status" value="1"/>
</dbReference>
<keyword evidence="3" id="KW-0812">Transmembrane</keyword>
<feature type="transmembrane region" description="Helical" evidence="3">
    <location>
        <begin position="67"/>
        <end position="91"/>
    </location>
</feature>
<dbReference type="PANTHER" id="PTHR33392:SF6">
    <property type="entry name" value="POLYISOPRENYL-TEICHOIC ACID--PEPTIDOGLYCAN TEICHOIC ACID TRANSFERASE TAGU"/>
    <property type="match status" value="1"/>
</dbReference>
<dbReference type="Gene3D" id="3.40.190.10">
    <property type="entry name" value="Periplasmic binding protein-like II"/>
    <property type="match status" value="1"/>
</dbReference>
<accession>A0A844GIS0</accession>
<evidence type="ECO:0000313" key="5">
    <source>
        <dbReference type="EMBL" id="MTD60600.1"/>
    </source>
</evidence>
<comment type="caution">
    <text evidence="5">The sequence shown here is derived from an EMBL/GenBank/DDBJ whole genome shotgun (WGS) entry which is preliminary data.</text>
</comment>
<dbReference type="NCBIfam" id="TIGR00350">
    <property type="entry name" value="lytR_cpsA_psr"/>
    <property type="match status" value="1"/>
</dbReference>
<dbReference type="InterPro" id="IPR004474">
    <property type="entry name" value="LytR_CpsA_psr"/>
</dbReference>
<evidence type="ECO:0000256" key="3">
    <source>
        <dbReference type="SAM" id="Phobius"/>
    </source>
</evidence>
<dbReference type="InterPro" id="IPR050922">
    <property type="entry name" value="LytR/CpsA/Psr_CW_biosynth"/>
</dbReference>